<evidence type="ECO:0000313" key="2">
    <source>
        <dbReference type="Proteomes" id="UP000186804"/>
    </source>
</evidence>
<organism evidence="1 2">
    <name type="scientific">Cryptosporidium andersoni</name>
    <dbReference type="NCBI Taxonomy" id="117008"/>
    <lineage>
        <taxon>Eukaryota</taxon>
        <taxon>Sar</taxon>
        <taxon>Alveolata</taxon>
        <taxon>Apicomplexa</taxon>
        <taxon>Conoidasida</taxon>
        <taxon>Coccidia</taxon>
        <taxon>Eucoccidiorida</taxon>
        <taxon>Eimeriorina</taxon>
        <taxon>Cryptosporidiidae</taxon>
        <taxon>Cryptosporidium</taxon>
    </lineage>
</organism>
<dbReference type="VEuPathDB" id="CryptoDB:cand_012930"/>
<dbReference type="RefSeq" id="XP_067066938.1">
    <property type="nucleotide sequence ID" value="XM_067211530.1"/>
</dbReference>
<proteinExistence type="predicted"/>
<name>A0A1J4MEC6_9CRYT</name>
<keyword evidence="2" id="KW-1185">Reference proteome</keyword>
<dbReference type="GeneID" id="92365478"/>
<protein>
    <submittedName>
        <fullName evidence="1">Uncharacterized protein</fullName>
    </submittedName>
</protein>
<sequence length="136" mass="15922">MECLICYSNLDDSNSVEYQVYENSSWYLSKFCLGCIEILKKNQFYRYCESIKNTKCLKEQRALLQRGPPINIRDIHGFPECHDNEVFSLCNSKTRNNIDPKLDGSLIGDERIKFWDELKQFISKEDMSEEISNGSN</sequence>
<dbReference type="AlphaFoldDB" id="A0A1J4MEC6"/>
<evidence type="ECO:0000313" key="1">
    <source>
        <dbReference type="EMBL" id="OII72343.1"/>
    </source>
</evidence>
<reference evidence="1 2" key="1">
    <citation type="submission" date="2016-10" db="EMBL/GenBank/DDBJ databases">
        <title>Reductive evolution of mitochondrial metabolism and differential evolution of invasion-related proteins in Cryptosporidium.</title>
        <authorList>
            <person name="Liu S."/>
            <person name="Roellig D.M."/>
            <person name="Guo Y."/>
            <person name="Li N."/>
            <person name="Frace M.A."/>
            <person name="Tang K."/>
            <person name="Zhang L."/>
            <person name="Feng Y."/>
            <person name="Xiao L."/>
        </authorList>
    </citation>
    <scope>NUCLEOTIDE SEQUENCE [LARGE SCALE GENOMIC DNA]</scope>
    <source>
        <strain evidence="1">30847</strain>
    </source>
</reference>
<dbReference type="Proteomes" id="UP000186804">
    <property type="component" value="Unassembled WGS sequence"/>
</dbReference>
<dbReference type="OrthoDB" id="341976at2759"/>
<comment type="caution">
    <text evidence="1">The sequence shown here is derived from an EMBL/GenBank/DDBJ whole genome shotgun (WGS) entry which is preliminary data.</text>
</comment>
<gene>
    <name evidence="1" type="ORF">cand_012930</name>
</gene>
<accession>A0A1J4MEC6</accession>
<dbReference type="EMBL" id="LRBS01000117">
    <property type="protein sequence ID" value="OII72343.1"/>
    <property type="molecule type" value="Genomic_DNA"/>
</dbReference>